<evidence type="ECO:0000313" key="3">
    <source>
        <dbReference type="Proteomes" id="UP000801864"/>
    </source>
</evidence>
<keyword evidence="3" id="KW-1185">Reference proteome</keyword>
<dbReference type="PANTHER" id="PTHR11567:SF195">
    <property type="entry name" value="ACID PHOSPHATASE, PUTATIVE (AFU_ORTHOLOGUE AFUA_3G14570)-RELATED"/>
    <property type="match status" value="1"/>
</dbReference>
<dbReference type="PANTHER" id="PTHR11567">
    <property type="entry name" value="ACID PHOSPHATASE-RELATED"/>
    <property type="match status" value="1"/>
</dbReference>
<proteinExistence type="inferred from homology"/>
<dbReference type="SUPFAM" id="SSF53254">
    <property type="entry name" value="Phosphoglycerate mutase-like"/>
    <property type="match status" value="1"/>
</dbReference>
<accession>A0A9P4XAC0</accession>
<dbReference type="Pfam" id="PF00328">
    <property type="entry name" value="His_Phos_2"/>
    <property type="match status" value="1"/>
</dbReference>
<name>A0A9P4XAC0_9HYPO</name>
<dbReference type="EMBL" id="QLNT01000016">
    <property type="protein sequence ID" value="KAF3066702.1"/>
    <property type="molecule type" value="Genomic_DNA"/>
</dbReference>
<protein>
    <submittedName>
        <fullName evidence="2">Counting factor 60</fullName>
    </submittedName>
</protein>
<evidence type="ECO:0000256" key="1">
    <source>
        <dbReference type="ARBA" id="ARBA00005375"/>
    </source>
</evidence>
<dbReference type="CDD" id="cd07061">
    <property type="entry name" value="HP_HAP_like"/>
    <property type="match status" value="1"/>
</dbReference>
<comment type="similarity">
    <text evidence="1">Belongs to the histidine acid phosphatase family.</text>
</comment>
<dbReference type="AlphaFoldDB" id="A0A9P4XAC0"/>
<dbReference type="InterPro" id="IPR000560">
    <property type="entry name" value="His_Pase_clade-2"/>
</dbReference>
<reference evidence="2 3" key="1">
    <citation type="submission" date="2018-06" db="EMBL/GenBank/DDBJ databases">
        <title>Genome analysis of cellulolytic fungus Trichoderma lentiforme CFAM-422.</title>
        <authorList>
            <person name="Steindorff A.S."/>
            <person name="Formighieri E.F."/>
            <person name="Midorikawa G.E.O."/>
            <person name="Tamietti M.S."/>
            <person name="Ramos E.Z."/>
            <person name="Silva A.S."/>
            <person name="Bon E.P.S."/>
            <person name="Mendes T.D."/>
            <person name="Damaso M.C.T."/>
            <person name="Favaro L.C.L."/>
        </authorList>
    </citation>
    <scope>NUCLEOTIDE SEQUENCE [LARGE SCALE GENOMIC DNA]</scope>
    <source>
        <strain evidence="2 3">CFAM-422</strain>
    </source>
</reference>
<dbReference type="GO" id="GO:0016791">
    <property type="term" value="F:phosphatase activity"/>
    <property type="evidence" value="ECO:0007669"/>
    <property type="project" value="TreeGrafter"/>
</dbReference>
<dbReference type="Proteomes" id="UP000801864">
    <property type="component" value="Unassembled WGS sequence"/>
</dbReference>
<gene>
    <name evidence="2" type="ORF">CFAM422_008981</name>
</gene>
<dbReference type="InterPro" id="IPR029033">
    <property type="entry name" value="His_PPase_superfam"/>
</dbReference>
<evidence type="ECO:0000313" key="2">
    <source>
        <dbReference type="EMBL" id="KAF3066702.1"/>
    </source>
</evidence>
<sequence>MKLKHSHVVAVPLQAIGVISSDSSKVTLNPRPHSLTLQSIAIMLTRAMAAGVLAQGFVVAGSHLSPVDTFYPSGLNDTSYISNSALGTNGGIYSAPANRASQGSPFGVYDYCSMPHPRVNEYELPNDRHAKLVYLEYLQRHQRRTMYNLAPGGENQPFDCSSFEAFLYGGEVRGTSGAQVFADVYTDPSNPFVDALPYINSTCFFPQLTTGGFLDGIQHGKDLWALYGGKLGLIPSSPNDKVWLRSSSSALTQQSAGGVLRGLWPHYSGAVPLHQQPGPDTVNNGYGCNARNSILSSIQSTTEWNQHLSVTADLRQSLGDILGATSSAWQSTFDHFSDNFQARLCNGYELPCSFTDSSKCVSKIQAEEVFRAGDWEWNYYWRNNPQAVKYIQATEGLFIGEIVNRLEAVLGKKQKYVYAHTFIHDGDIGPVLGALGINQLRWPAMGSNVAIEVWETTEKSKKAYYARVLYSGHTLQSIHGSLDWIPLNQLIDILQVYVPEDIIALCNS</sequence>
<dbReference type="InterPro" id="IPR050645">
    <property type="entry name" value="Histidine_acid_phosphatase"/>
</dbReference>
<comment type="caution">
    <text evidence="2">The sequence shown here is derived from an EMBL/GenBank/DDBJ whole genome shotgun (WGS) entry which is preliminary data.</text>
</comment>
<dbReference type="Gene3D" id="3.40.50.1240">
    <property type="entry name" value="Phosphoglycerate mutase-like"/>
    <property type="match status" value="1"/>
</dbReference>
<organism evidence="2 3">
    <name type="scientific">Trichoderma lentiforme</name>
    <dbReference type="NCBI Taxonomy" id="1567552"/>
    <lineage>
        <taxon>Eukaryota</taxon>
        <taxon>Fungi</taxon>
        <taxon>Dikarya</taxon>
        <taxon>Ascomycota</taxon>
        <taxon>Pezizomycotina</taxon>
        <taxon>Sordariomycetes</taxon>
        <taxon>Hypocreomycetidae</taxon>
        <taxon>Hypocreales</taxon>
        <taxon>Hypocreaceae</taxon>
        <taxon>Trichoderma</taxon>
    </lineage>
</organism>